<keyword evidence="2 3" id="KW-0040">ANK repeat</keyword>
<feature type="repeat" description="ANK" evidence="3">
    <location>
        <begin position="141"/>
        <end position="173"/>
    </location>
</feature>
<dbReference type="InterPro" id="IPR036770">
    <property type="entry name" value="Ankyrin_rpt-contain_sf"/>
</dbReference>
<evidence type="ECO:0000256" key="3">
    <source>
        <dbReference type="PROSITE-ProRule" id="PRU00023"/>
    </source>
</evidence>
<keyword evidence="4" id="KW-0647">Proteasome</keyword>
<dbReference type="eggNOG" id="KOG4369">
    <property type="taxonomic scope" value="Eukaryota"/>
</dbReference>
<dbReference type="PROSITE" id="PS50088">
    <property type="entry name" value="ANK_REPEAT"/>
    <property type="match status" value="3"/>
</dbReference>
<evidence type="ECO:0000256" key="1">
    <source>
        <dbReference type="ARBA" id="ARBA00022737"/>
    </source>
</evidence>
<name>A0A093VST9_TALMA</name>
<dbReference type="HOGENOM" id="CLU_000134_18_0_1"/>
<feature type="repeat" description="ANK" evidence="3">
    <location>
        <begin position="74"/>
        <end position="106"/>
    </location>
</feature>
<dbReference type="SMART" id="SM00248">
    <property type="entry name" value="ANK"/>
    <property type="match status" value="5"/>
</dbReference>
<sequence length="221" mass="24649">MGKESTIYIETSLEEAAKHPNPGVFESMLKQLTDSEDKSISEEELLLRASGRGDVAVATQLLQRGTDIEARDSSGWTPLLIAVMQHKTPMVKLLLEYGAEPDVKCHLGIRTPLHQAADGGYEEITELLLTHRANPNLYNDNRRRPLVFAAAEGHLSVVKMLLDHGAYSQTKEDPETPLYWAKRHEYEDIVRLLEPLCKVESKVVEKSDAHAHNKSGGCLVQ</sequence>
<proteinExistence type="predicted"/>
<dbReference type="GO" id="GO:0000502">
    <property type="term" value="C:proteasome complex"/>
    <property type="evidence" value="ECO:0007669"/>
    <property type="project" value="UniProtKB-KW"/>
</dbReference>
<evidence type="ECO:0000256" key="2">
    <source>
        <dbReference type="ARBA" id="ARBA00023043"/>
    </source>
</evidence>
<comment type="caution">
    <text evidence="4">The sequence shown here is derived from an EMBL/GenBank/DDBJ whole genome shotgun (WGS) entry which is preliminary data.</text>
</comment>
<dbReference type="PANTHER" id="PTHR24123:SF33">
    <property type="entry name" value="PROTEIN HOS4"/>
    <property type="match status" value="1"/>
</dbReference>
<dbReference type="SUPFAM" id="SSF48403">
    <property type="entry name" value="Ankyrin repeat"/>
    <property type="match status" value="1"/>
</dbReference>
<keyword evidence="1" id="KW-0677">Repeat</keyword>
<dbReference type="PANTHER" id="PTHR24123">
    <property type="entry name" value="ANKYRIN REPEAT-CONTAINING"/>
    <property type="match status" value="1"/>
</dbReference>
<feature type="repeat" description="ANK" evidence="3">
    <location>
        <begin position="108"/>
        <end position="140"/>
    </location>
</feature>
<dbReference type="InterPro" id="IPR051165">
    <property type="entry name" value="Multifunctional_ANK_Repeat"/>
</dbReference>
<reference evidence="4" key="1">
    <citation type="journal article" date="2014" name="PLoS Genet.">
        <title>Signature Gene Expression Reveals Novel Clues to the Molecular Mechanisms of Dimorphic Transition in Penicillium marneffei.</title>
        <authorList>
            <person name="Yang E."/>
            <person name="Wang G."/>
            <person name="Cai J."/>
            <person name="Woo P.C."/>
            <person name="Lau S.K."/>
            <person name="Yuen K.-Y."/>
            <person name="Chow W.-N."/>
            <person name="Lin X."/>
        </authorList>
    </citation>
    <scope>NUCLEOTIDE SEQUENCE [LARGE SCALE GENOMIC DNA]</scope>
    <source>
        <strain evidence="4">PM1</strain>
    </source>
</reference>
<organism evidence="4">
    <name type="scientific">Talaromyces marneffei PM1</name>
    <dbReference type="NCBI Taxonomy" id="1077442"/>
    <lineage>
        <taxon>Eukaryota</taxon>
        <taxon>Fungi</taxon>
        <taxon>Dikarya</taxon>
        <taxon>Ascomycota</taxon>
        <taxon>Pezizomycotina</taxon>
        <taxon>Eurotiomycetes</taxon>
        <taxon>Eurotiomycetidae</taxon>
        <taxon>Eurotiales</taxon>
        <taxon>Trichocomaceae</taxon>
        <taxon>Talaromyces</taxon>
        <taxon>Talaromyces sect. Talaromyces</taxon>
    </lineage>
</organism>
<accession>A0A093VST9</accession>
<dbReference type="Gene3D" id="1.25.40.20">
    <property type="entry name" value="Ankyrin repeat-containing domain"/>
    <property type="match status" value="1"/>
</dbReference>
<dbReference type="PROSITE" id="PS50297">
    <property type="entry name" value="ANK_REP_REGION"/>
    <property type="match status" value="3"/>
</dbReference>
<protein>
    <submittedName>
        <fullName evidence="4">26S proteasome non-ATPase regulatory subunit 10</fullName>
    </submittedName>
</protein>
<dbReference type="InterPro" id="IPR002110">
    <property type="entry name" value="Ankyrin_rpt"/>
</dbReference>
<gene>
    <name evidence="4" type="ORF">GQ26_0023950</name>
</gene>
<dbReference type="EMBL" id="JPOX01000002">
    <property type="protein sequence ID" value="KFX53039.1"/>
    <property type="molecule type" value="Genomic_DNA"/>
</dbReference>
<dbReference type="AlphaFoldDB" id="A0A093VST9"/>
<evidence type="ECO:0000313" key="4">
    <source>
        <dbReference type="EMBL" id="KFX53039.1"/>
    </source>
</evidence>
<dbReference type="Pfam" id="PF12796">
    <property type="entry name" value="Ank_2"/>
    <property type="match status" value="2"/>
</dbReference>